<dbReference type="PROSITE" id="PS01075">
    <property type="entry name" value="ACETATE_KINASE_1"/>
    <property type="match status" value="1"/>
</dbReference>
<keyword evidence="12" id="KW-1185">Reference proteome</keyword>
<dbReference type="RefSeq" id="WP_185659225.1">
    <property type="nucleotide sequence ID" value="NZ_CAWPOO010000006.1"/>
</dbReference>
<comment type="subunit">
    <text evidence="9">Homodimer.</text>
</comment>
<dbReference type="InterPro" id="IPR023865">
    <property type="entry name" value="Aliphatic_acid_kinase_CS"/>
</dbReference>
<comment type="cofactor">
    <cofactor evidence="9">
        <name>Mg(2+)</name>
        <dbReference type="ChEBI" id="CHEBI:18420"/>
    </cofactor>
    <cofactor evidence="9">
        <name>Mn(2+)</name>
        <dbReference type="ChEBI" id="CHEBI:29035"/>
    </cofactor>
    <text evidence="9">Mg(2+). Can also accept Mn(2+).</text>
</comment>
<evidence type="ECO:0000313" key="11">
    <source>
        <dbReference type="EMBL" id="MBC2605343.1"/>
    </source>
</evidence>
<dbReference type="HAMAP" id="MF_00020">
    <property type="entry name" value="Acetate_kinase"/>
    <property type="match status" value="1"/>
</dbReference>
<feature type="active site" description="Proton donor/acceptor" evidence="9">
    <location>
        <position position="145"/>
    </location>
</feature>
<gene>
    <name evidence="9" type="primary">ackA</name>
    <name evidence="11" type="ORF">H5P27_04720</name>
</gene>
<keyword evidence="8 9" id="KW-0460">Magnesium</keyword>
<dbReference type="GO" id="GO:0006085">
    <property type="term" value="P:acetyl-CoA biosynthetic process"/>
    <property type="evidence" value="ECO:0007669"/>
    <property type="project" value="UniProtKB-UniRule"/>
</dbReference>
<keyword evidence="5 9" id="KW-0547">Nucleotide-binding</keyword>
<name>A0A7X1E7P0_9BACT</name>
<keyword evidence="4 9" id="KW-0479">Metal-binding</keyword>
<keyword evidence="7 9" id="KW-0067">ATP-binding</keyword>
<keyword evidence="6 9" id="KW-0418">Kinase</keyword>
<dbReference type="EMBL" id="JACHVC010000006">
    <property type="protein sequence ID" value="MBC2605343.1"/>
    <property type="molecule type" value="Genomic_DNA"/>
</dbReference>
<feature type="binding site" evidence="9">
    <location>
        <begin position="328"/>
        <end position="332"/>
    </location>
    <ligand>
        <name>ATP</name>
        <dbReference type="ChEBI" id="CHEBI:30616"/>
    </ligand>
</feature>
<dbReference type="Gene3D" id="3.30.420.40">
    <property type="match status" value="2"/>
</dbReference>
<evidence type="ECO:0000256" key="7">
    <source>
        <dbReference type="ARBA" id="ARBA00022840"/>
    </source>
</evidence>
<sequence>MNILVINCGSSSLKFSVIDTLTGADLARGLFDKLGSDSPKYKMESDKLAEAVKGDLPAKASHKEALNTLAEFVASEDVNVSIDAVGHRVVHGGEAFTSACVMDEAAIKAVEACNSLAPLHNPANLLGIESSKQNFPDLPQVGVFDTAFHQTLQPEAYLYPLPIELYKKHGIRRYGFHGSSHKYVAGEAARILGKPLSETSVITAHLGNGCSAAAIENGVCVDTTMGLTPLEGMVMGTRCGDIDPGIIFHLKRALGMTADDIDVMLNKKSGLLGLSDISNDMRTLREASTEGNEAAKLAVGIFTRRLAKSIASLRATIEDCDALIFTGGIGENDALTRAETMQRLAHLGIEIDPEANKNRGKGNDGIISTKNSSVKAIVIQTNEELMIARETEQIVGSK</sequence>
<comment type="similarity">
    <text evidence="1 9 10">Belongs to the acetokinase family.</text>
</comment>
<evidence type="ECO:0000256" key="1">
    <source>
        <dbReference type="ARBA" id="ARBA00008748"/>
    </source>
</evidence>
<dbReference type="GO" id="GO:0000287">
    <property type="term" value="F:magnesium ion binding"/>
    <property type="evidence" value="ECO:0007669"/>
    <property type="project" value="UniProtKB-UniRule"/>
</dbReference>
<dbReference type="EC" id="2.7.2.1" evidence="9"/>
<evidence type="ECO:0000256" key="3">
    <source>
        <dbReference type="ARBA" id="ARBA00022679"/>
    </source>
</evidence>
<feature type="binding site" evidence="9">
    <location>
        <position position="88"/>
    </location>
    <ligand>
        <name>substrate</name>
    </ligand>
</feature>
<dbReference type="CDD" id="cd24010">
    <property type="entry name" value="ASKHA_NBD_AcK_PK"/>
    <property type="match status" value="1"/>
</dbReference>
<organism evidence="11 12">
    <name type="scientific">Pelagicoccus albus</name>
    <dbReference type="NCBI Taxonomy" id="415222"/>
    <lineage>
        <taxon>Bacteria</taxon>
        <taxon>Pseudomonadati</taxon>
        <taxon>Verrucomicrobiota</taxon>
        <taxon>Opitutia</taxon>
        <taxon>Puniceicoccales</taxon>
        <taxon>Pelagicoccaceae</taxon>
        <taxon>Pelagicoccus</taxon>
    </lineage>
</organism>
<feature type="binding site" evidence="9">
    <location>
        <begin position="205"/>
        <end position="209"/>
    </location>
    <ligand>
        <name>ATP</name>
        <dbReference type="ChEBI" id="CHEBI:30616"/>
    </ligand>
</feature>
<dbReference type="PRINTS" id="PR00471">
    <property type="entry name" value="ACETATEKNASE"/>
</dbReference>
<evidence type="ECO:0000256" key="6">
    <source>
        <dbReference type="ARBA" id="ARBA00022777"/>
    </source>
</evidence>
<dbReference type="GO" id="GO:0006083">
    <property type="term" value="P:acetate metabolic process"/>
    <property type="evidence" value="ECO:0007669"/>
    <property type="project" value="TreeGrafter"/>
</dbReference>
<feature type="binding site" evidence="9">
    <location>
        <begin position="280"/>
        <end position="282"/>
    </location>
    <ligand>
        <name>ATP</name>
        <dbReference type="ChEBI" id="CHEBI:30616"/>
    </ligand>
</feature>
<protein>
    <recommendedName>
        <fullName evidence="9">Acetate kinase</fullName>
        <ecNumber evidence="9">2.7.2.1</ecNumber>
    </recommendedName>
    <alternativeName>
        <fullName evidence="9">Acetokinase</fullName>
    </alternativeName>
</protein>
<dbReference type="InterPro" id="IPR043129">
    <property type="entry name" value="ATPase_NBD"/>
</dbReference>
<comment type="subcellular location">
    <subcellularLocation>
        <location evidence="9">Cytoplasm</location>
    </subcellularLocation>
</comment>
<comment type="function">
    <text evidence="9">Catalyzes the formation of acetyl phosphate from acetate and ATP. Can also catalyze the reverse reaction.</text>
</comment>
<evidence type="ECO:0000256" key="5">
    <source>
        <dbReference type="ARBA" id="ARBA00022741"/>
    </source>
</evidence>
<keyword evidence="2 9" id="KW-0963">Cytoplasm</keyword>
<dbReference type="NCBIfam" id="TIGR00016">
    <property type="entry name" value="ackA"/>
    <property type="match status" value="1"/>
</dbReference>
<comment type="caution">
    <text evidence="11">The sequence shown here is derived from an EMBL/GenBank/DDBJ whole genome shotgun (WGS) entry which is preliminary data.</text>
</comment>
<dbReference type="PANTHER" id="PTHR21060:SF21">
    <property type="entry name" value="ACETATE KINASE"/>
    <property type="match status" value="1"/>
</dbReference>
<evidence type="ECO:0000256" key="8">
    <source>
        <dbReference type="ARBA" id="ARBA00022842"/>
    </source>
</evidence>
<feature type="site" description="Transition state stabilizer" evidence="9">
    <location>
        <position position="177"/>
    </location>
</feature>
<dbReference type="GO" id="GO:0008776">
    <property type="term" value="F:acetate kinase activity"/>
    <property type="evidence" value="ECO:0007669"/>
    <property type="project" value="UniProtKB-UniRule"/>
</dbReference>
<evidence type="ECO:0000256" key="10">
    <source>
        <dbReference type="RuleBase" id="RU003835"/>
    </source>
</evidence>
<feature type="binding site" evidence="9">
    <location>
        <position position="7"/>
    </location>
    <ligand>
        <name>Mg(2+)</name>
        <dbReference type="ChEBI" id="CHEBI:18420"/>
    </ligand>
</feature>
<dbReference type="InterPro" id="IPR004372">
    <property type="entry name" value="Ac/propionate_kinase"/>
</dbReference>
<comment type="catalytic activity">
    <reaction evidence="9">
        <text>acetate + ATP = acetyl phosphate + ADP</text>
        <dbReference type="Rhea" id="RHEA:11352"/>
        <dbReference type="ChEBI" id="CHEBI:22191"/>
        <dbReference type="ChEBI" id="CHEBI:30089"/>
        <dbReference type="ChEBI" id="CHEBI:30616"/>
        <dbReference type="ChEBI" id="CHEBI:456216"/>
        <dbReference type="EC" id="2.7.2.1"/>
    </reaction>
</comment>
<dbReference type="SUPFAM" id="SSF53067">
    <property type="entry name" value="Actin-like ATPase domain"/>
    <property type="match status" value="2"/>
</dbReference>
<feature type="site" description="Transition state stabilizer" evidence="9">
    <location>
        <position position="238"/>
    </location>
</feature>
<dbReference type="GO" id="GO:0005524">
    <property type="term" value="F:ATP binding"/>
    <property type="evidence" value="ECO:0007669"/>
    <property type="project" value="UniProtKB-KW"/>
</dbReference>
<dbReference type="GO" id="GO:0005829">
    <property type="term" value="C:cytosol"/>
    <property type="evidence" value="ECO:0007669"/>
    <property type="project" value="TreeGrafter"/>
</dbReference>
<dbReference type="PANTHER" id="PTHR21060">
    <property type="entry name" value="ACETATE KINASE"/>
    <property type="match status" value="1"/>
</dbReference>
<dbReference type="PIRSF" id="PIRSF000722">
    <property type="entry name" value="Acetate_prop_kin"/>
    <property type="match status" value="1"/>
</dbReference>
<dbReference type="Pfam" id="PF00871">
    <property type="entry name" value="Acetate_kinase"/>
    <property type="match status" value="1"/>
</dbReference>
<dbReference type="UniPathway" id="UPA00340">
    <property type="reaction ID" value="UER00458"/>
</dbReference>
<dbReference type="InterPro" id="IPR000890">
    <property type="entry name" value="Aliphatic_acid_kin_short-chain"/>
</dbReference>
<evidence type="ECO:0000256" key="2">
    <source>
        <dbReference type="ARBA" id="ARBA00022490"/>
    </source>
</evidence>
<evidence type="ECO:0000256" key="4">
    <source>
        <dbReference type="ARBA" id="ARBA00022723"/>
    </source>
</evidence>
<reference evidence="11 12" key="1">
    <citation type="submission" date="2020-07" db="EMBL/GenBank/DDBJ databases">
        <authorList>
            <person name="Feng X."/>
        </authorList>
    </citation>
    <scope>NUCLEOTIDE SEQUENCE [LARGE SCALE GENOMIC DNA]</scope>
    <source>
        <strain evidence="11 12">JCM23202</strain>
    </source>
</reference>
<evidence type="ECO:0000313" key="12">
    <source>
        <dbReference type="Proteomes" id="UP000526501"/>
    </source>
</evidence>
<comment type="pathway">
    <text evidence="9">Metabolic intermediate biosynthesis; acetyl-CoA biosynthesis; acetyl-CoA from acetate: step 1/2.</text>
</comment>
<proteinExistence type="inferred from homology"/>
<feature type="binding site" evidence="9">
    <location>
        <position position="383"/>
    </location>
    <ligand>
        <name>Mg(2+)</name>
        <dbReference type="ChEBI" id="CHEBI:18420"/>
    </ligand>
</feature>
<dbReference type="PROSITE" id="PS01076">
    <property type="entry name" value="ACETATE_KINASE_2"/>
    <property type="match status" value="1"/>
</dbReference>
<dbReference type="Proteomes" id="UP000526501">
    <property type="component" value="Unassembled WGS sequence"/>
</dbReference>
<feature type="binding site" evidence="9">
    <location>
        <position position="14"/>
    </location>
    <ligand>
        <name>ATP</name>
        <dbReference type="ChEBI" id="CHEBI:30616"/>
    </ligand>
</feature>
<keyword evidence="3 9" id="KW-0808">Transferase</keyword>
<evidence type="ECO:0000256" key="9">
    <source>
        <dbReference type="HAMAP-Rule" id="MF_00020"/>
    </source>
</evidence>
<accession>A0A7X1E7P0</accession>
<dbReference type="AlphaFoldDB" id="A0A7X1E7P0"/>